<keyword evidence="4" id="KW-1003">Cell membrane</keyword>
<evidence type="ECO:0000256" key="5">
    <source>
        <dbReference type="ARBA" id="ARBA00022597"/>
    </source>
</evidence>
<evidence type="ECO:0000313" key="11">
    <source>
        <dbReference type="EMBL" id="MBO8428204.1"/>
    </source>
</evidence>
<proteinExistence type="inferred from homology"/>
<dbReference type="GO" id="GO:0042956">
    <property type="term" value="P:maltodextrin transmembrane transport"/>
    <property type="evidence" value="ECO:0007669"/>
    <property type="project" value="TreeGrafter"/>
</dbReference>
<dbReference type="EMBL" id="JADIMY010000126">
    <property type="protein sequence ID" value="MBO8428204.1"/>
    <property type="molecule type" value="Genomic_DNA"/>
</dbReference>
<evidence type="ECO:0000259" key="10">
    <source>
        <dbReference type="PROSITE" id="PS50928"/>
    </source>
</evidence>
<evidence type="ECO:0000256" key="9">
    <source>
        <dbReference type="RuleBase" id="RU363032"/>
    </source>
</evidence>
<dbReference type="Proteomes" id="UP000823613">
    <property type="component" value="Unassembled WGS sequence"/>
</dbReference>
<dbReference type="GO" id="GO:0015423">
    <property type="term" value="F:ABC-type maltose transporter activity"/>
    <property type="evidence" value="ECO:0007669"/>
    <property type="project" value="TreeGrafter"/>
</dbReference>
<sequence>MRARKNIRLTLSYVILIIISIFWLIPFIYLLAQSFSVDTMNYSVFFPDEWTFNNYVLLFTDPAKPFWKWWLNTFIVAGVTCIIQTLITLATSYAFSRLRFKSRRFIMKAFLIIGMFPSFLTMIINYFLLDLIGLNNSIFGLVVIYCASSAMSYYIAKGFFDTVPKSLDEAAMIDGANKNTIFFKIILPLSKPIVVYTVLMAFTGPWGDFMMASYIAQGNNDLMNVAVGLQNLAQVGEVSKYFSRFCAGGVVTSIPIMILFFWLQRYYVEGVTGGAVKG</sequence>
<dbReference type="InterPro" id="IPR000515">
    <property type="entry name" value="MetI-like"/>
</dbReference>
<dbReference type="PROSITE" id="PS50928">
    <property type="entry name" value="ABC_TM1"/>
    <property type="match status" value="1"/>
</dbReference>
<gene>
    <name evidence="11" type="ORF">IAC58_06655</name>
</gene>
<evidence type="ECO:0000256" key="2">
    <source>
        <dbReference type="ARBA" id="ARBA00009047"/>
    </source>
</evidence>
<evidence type="ECO:0000313" key="12">
    <source>
        <dbReference type="Proteomes" id="UP000823613"/>
    </source>
</evidence>
<dbReference type="SUPFAM" id="SSF161098">
    <property type="entry name" value="MetI-like"/>
    <property type="match status" value="1"/>
</dbReference>
<keyword evidence="6 9" id="KW-0812">Transmembrane</keyword>
<dbReference type="PANTHER" id="PTHR32243">
    <property type="entry name" value="MALTOSE TRANSPORT SYSTEM PERMEASE-RELATED"/>
    <property type="match status" value="1"/>
</dbReference>
<feature type="transmembrane region" description="Helical" evidence="9">
    <location>
        <begin position="241"/>
        <end position="263"/>
    </location>
</feature>
<comment type="similarity">
    <text evidence="2">Belongs to the binding-protein-dependent transport system permease family. MalFG subfamily.</text>
</comment>
<reference evidence="11" key="1">
    <citation type="submission" date="2020-10" db="EMBL/GenBank/DDBJ databases">
        <authorList>
            <person name="Gilroy R."/>
        </authorList>
    </citation>
    <scope>NUCLEOTIDE SEQUENCE</scope>
    <source>
        <strain evidence="11">11159</strain>
    </source>
</reference>
<name>A0A9D9DNC9_9BACL</name>
<feature type="transmembrane region" description="Helical" evidence="9">
    <location>
        <begin position="134"/>
        <end position="156"/>
    </location>
</feature>
<feature type="transmembrane region" description="Helical" evidence="9">
    <location>
        <begin position="105"/>
        <end position="128"/>
    </location>
</feature>
<keyword evidence="8 9" id="KW-0472">Membrane</keyword>
<dbReference type="InterPro" id="IPR035906">
    <property type="entry name" value="MetI-like_sf"/>
</dbReference>
<dbReference type="PANTHER" id="PTHR32243:SF50">
    <property type="entry name" value="MALTOSE_MALTODEXTRIN TRANSPORT SYSTEM PERMEASE PROTEIN MALG"/>
    <property type="match status" value="1"/>
</dbReference>
<evidence type="ECO:0000256" key="4">
    <source>
        <dbReference type="ARBA" id="ARBA00022475"/>
    </source>
</evidence>
<dbReference type="InterPro" id="IPR050901">
    <property type="entry name" value="BP-dep_ABC_trans_perm"/>
</dbReference>
<protein>
    <submittedName>
        <fullName evidence="11">Sugar ABC transporter permease</fullName>
    </submittedName>
</protein>
<organism evidence="11 12">
    <name type="scientific">Candidatus Onthovivens merdipullorum</name>
    <dbReference type="NCBI Taxonomy" id="2840889"/>
    <lineage>
        <taxon>Bacteria</taxon>
        <taxon>Bacillati</taxon>
        <taxon>Bacillota</taxon>
        <taxon>Bacilli</taxon>
        <taxon>Bacillales</taxon>
        <taxon>Candidatus Onthovivens</taxon>
    </lineage>
</organism>
<keyword evidence="5" id="KW-0762">Sugar transport</keyword>
<keyword evidence="3 9" id="KW-0813">Transport</keyword>
<evidence type="ECO:0000256" key="7">
    <source>
        <dbReference type="ARBA" id="ARBA00022989"/>
    </source>
</evidence>
<feature type="domain" description="ABC transmembrane type-1" evidence="10">
    <location>
        <begin position="70"/>
        <end position="263"/>
    </location>
</feature>
<comment type="subcellular location">
    <subcellularLocation>
        <location evidence="1 9">Cell membrane</location>
        <topology evidence="1 9">Multi-pass membrane protein</topology>
    </subcellularLocation>
</comment>
<accession>A0A9D9DNC9</accession>
<evidence type="ECO:0000256" key="8">
    <source>
        <dbReference type="ARBA" id="ARBA00023136"/>
    </source>
</evidence>
<feature type="transmembrane region" description="Helical" evidence="9">
    <location>
        <begin position="12"/>
        <end position="32"/>
    </location>
</feature>
<evidence type="ECO:0000256" key="1">
    <source>
        <dbReference type="ARBA" id="ARBA00004651"/>
    </source>
</evidence>
<dbReference type="AlphaFoldDB" id="A0A9D9DNC9"/>
<dbReference type="Gene3D" id="1.10.3720.10">
    <property type="entry name" value="MetI-like"/>
    <property type="match status" value="1"/>
</dbReference>
<keyword evidence="7 9" id="KW-1133">Transmembrane helix</keyword>
<comment type="caution">
    <text evidence="11">The sequence shown here is derived from an EMBL/GenBank/DDBJ whole genome shotgun (WGS) entry which is preliminary data.</text>
</comment>
<evidence type="ECO:0000256" key="6">
    <source>
        <dbReference type="ARBA" id="ARBA00022692"/>
    </source>
</evidence>
<reference evidence="11" key="2">
    <citation type="journal article" date="2021" name="PeerJ">
        <title>Extensive microbial diversity within the chicken gut microbiome revealed by metagenomics and culture.</title>
        <authorList>
            <person name="Gilroy R."/>
            <person name="Ravi A."/>
            <person name="Getino M."/>
            <person name="Pursley I."/>
            <person name="Horton D.L."/>
            <person name="Alikhan N.F."/>
            <person name="Baker D."/>
            <person name="Gharbi K."/>
            <person name="Hall N."/>
            <person name="Watson M."/>
            <person name="Adriaenssens E.M."/>
            <person name="Foster-Nyarko E."/>
            <person name="Jarju S."/>
            <person name="Secka A."/>
            <person name="Antonio M."/>
            <person name="Oren A."/>
            <person name="Chaudhuri R.R."/>
            <person name="La Ragione R."/>
            <person name="Hildebrand F."/>
            <person name="Pallen M.J."/>
        </authorList>
    </citation>
    <scope>NUCLEOTIDE SEQUENCE</scope>
    <source>
        <strain evidence="11">11159</strain>
    </source>
</reference>
<dbReference type="CDD" id="cd06261">
    <property type="entry name" value="TM_PBP2"/>
    <property type="match status" value="1"/>
</dbReference>
<dbReference type="GO" id="GO:0005886">
    <property type="term" value="C:plasma membrane"/>
    <property type="evidence" value="ECO:0007669"/>
    <property type="project" value="UniProtKB-SubCell"/>
</dbReference>
<dbReference type="Pfam" id="PF00528">
    <property type="entry name" value="BPD_transp_1"/>
    <property type="match status" value="1"/>
</dbReference>
<evidence type="ECO:0000256" key="3">
    <source>
        <dbReference type="ARBA" id="ARBA00022448"/>
    </source>
</evidence>
<feature type="transmembrane region" description="Helical" evidence="9">
    <location>
        <begin position="69"/>
        <end position="93"/>
    </location>
</feature>